<feature type="coiled-coil region" evidence="1">
    <location>
        <begin position="34"/>
        <end position="68"/>
    </location>
</feature>
<dbReference type="EMBL" id="VCKZ01000364">
    <property type="protein sequence ID" value="TMR29884.1"/>
    <property type="molecule type" value="Genomic_DNA"/>
</dbReference>
<evidence type="ECO:0000313" key="4">
    <source>
        <dbReference type="Proteomes" id="UP000305238"/>
    </source>
</evidence>
<protein>
    <submittedName>
        <fullName evidence="3">Uncharacterized protein</fullName>
    </submittedName>
</protein>
<organism evidence="3 4">
    <name type="scientific">Actinomadura geliboluensis</name>
    <dbReference type="NCBI Taxonomy" id="882440"/>
    <lineage>
        <taxon>Bacteria</taxon>
        <taxon>Bacillati</taxon>
        <taxon>Actinomycetota</taxon>
        <taxon>Actinomycetes</taxon>
        <taxon>Streptosporangiales</taxon>
        <taxon>Thermomonosporaceae</taxon>
        <taxon>Actinomadura</taxon>
    </lineage>
</organism>
<dbReference type="OrthoDB" id="3473505at2"/>
<evidence type="ECO:0000256" key="1">
    <source>
        <dbReference type="SAM" id="Coils"/>
    </source>
</evidence>
<evidence type="ECO:0000256" key="2">
    <source>
        <dbReference type="SAM" id="MobiDB-lite"/>
    </source>
</evidence>
<feature type="compositionally biased region" description="Basic and acidic residues" evidence="2">
    <location>
        <begin position="179"/>
        <end position="188"/>
    </location>
</feature>
<sequence length="295" mass="33202">MTQQHPDPITEGFQHTGQRLIQLISAATGVQQIVAQRKHRLKAARQALKEETRRAEAEKERVVRAQARSRWGRAHDRKWLRHANLLDVADAWAAGVPYATGNASAARAVHQCEEQLRRLHPHAMSHYDRFRAEGKEPLEAMTHAAPFFTRDPNVRTGDPAPQREELLEGTGAEWGARTHGPDRSEWEQARQEQRATQIADQLRAKLRLQGHEPQPEEIRTVLEITTNLPGDIIAKAVPATSHAGLLRGSDVERAAEDFPFPIDEALEMSGSKPHETASARRAPSQIPDRNRRRTL</sequence>
<comment type="caution">
    <text evidence="3">The sequence shown here is derived from an EMBL/GenBank/DDBJ whole genome shotgun (WGS) entry which is preliminary data.</text>
</comment>
<keyword evidence="1" id="KW-0175">Coiled coil</keyword>
<accession>A0A5S4GBI6</accession>
<evidence type="ECO:0000313" key="3">
    <source>
        <dbReference type="EMBL" id="TMR29884.1"/>
    </source>
</evidence>
<feature type="region of interest" description="Disordered" evidence="2">
    <location>
        <begin position="169"/>
        <end position="188"/>
    </location>
</feature>
<feature type="region of interest" description="Disordered" evidence="2">
    <location>
        <begin position="262"/>
        <end position="295"/>
    </location>
</feature>
<dbReference type="RefSeq" id="WP_138640724.1">
    <property type="nucleotide sequence ID" value="NZ_JASWDG010000112.1"/>
</dbReference>
<name>A0A5S4GBI6_9ACTN</name>
<proteinExistence type="predicted"/>
<reference evidence="3 4" key="1">
    <citation type="submission" date="2019-05" db="EMBL/GenBank/DDBJ databases">
        <title>Draft genome sequence of Actinomadura geliboluensis A8036.</title>
        <authorList>
            <person name="Saricaoglu S."/>
            <person name="Isik K."/>
        </authorList>
    </citation>
    <scope>NUCLEOTIDE SEQUENCE [LARGE SCALE GENOMIC DNA]</scope>
    <source>
        <strain evidence="3 4">A8036</strain>
    </source>
</reference>
<keyword evidence="4" id="KW-1185">Reference proteome</keyword>
<gene>
    <name evidence="3" type="ORF">ETD96_34775</name>
</gene>
<dbReference type="Proteomes" id="UP000305238">
    <property type="component" value="Unassembled WGS sequence"/>
</dbReference>
<dbReference type="AlphaFoldDB" id="A0A5S4GBI6"/>